<evidence type="ECO:0000313" key="3">
    <source>
        <dbReference type="Proteomes" id="UP000622166"/>
    </source>
</evidence>
<keyword evidence="3" id="KW-1185">Reference proteome</keyword>
<feature type="region of interest" description="Disordered" evidence="1">
    <location>
        <begin position="17"/>
        <end position="45"/>
    </location>
</feature>
<evidence type="ECO:0000313" key="2">
    <source>
        <dbReference type="EMBL" id="GGZ20530.1"/>
    </source>
</evidence>
<dbReference type="RefSeq" id="WP_189862030.1">
    <property type="nucleotide sequence ID" value="NZ_BMVW01000009.1"/>
</dbReference>
<organism evidence="2 3">
    <name type="scientific">Streptomyces poonensis</name>
    <dbReference type="NCBI Taxonomy" id="68255"/>
    <lineage>
        <taxon>Bacteria</taxon>
        <taxon>Bacillati</taxon>
        <taxon>Actinomycetota</taxon>
        <taxon>Actinomycetes</taxon>
        <taxon>Kitasatosporales</taxon>
        <taxon>Streptomycetaceae</taxon>
        <taxon>Streptomyces</taxon>
    </lineage>
</organism>
<dbReference type="Proteomes" id="UP000622166">
    <property type="component" value="Unassembled WGS sequence"/>
</dbReference>
<comment type="caution">
    <text evidence="2">The sequence shown here is derived from an EMBL/GenBank/DDBJ whole genome shotgun (WGS) entry which is preliminary data.</text>
</comment>
<dbReference type="AlphaFoldDB" id="A0A918PTB0"/>
<sequence length="45" mass="5124">MAVEDIALADRLQDRLRGRTERAAHRRDVARRTATPPPWCGGPRQ</sequence>
<evidence type="ECO:0000256" key="1">
    <source>
        <dbReference type="SAM" id="MobiDB-lite"/>
    </source>
</evidence>
<accession>A0A918PTB0</accession>
<gene>
    <name evidence="2" type="ORF">GCM10010365_46050</name>
</gene>
<reference evidence="2" key="2">
    <citation type="submission" date="2020-09" db="EMBL/GenBank/DDBJ databases">
        <authorList>
            <person name="Sun Q."/>
            <person name="Ohkuma M."/>
        </authorList>
    </citation>
    <scope>NUCLEOTIDE SEQUENCE</scope>
    <source>
        <strain evidence="2">JCM 4815</strain>
    </source>
</reference>
<reference evidence="2" key="1">
    <citation type="journal article" date="2014" name="Int. J. Syst. Evol. Microbiol.">
        <title>Complete genome sequence of Corynebacterium casei LMG S-19264T (=DSM 44701T), isolated from a smear-ripened cheese.</title>
        <authorList>
            <consortium name="US DOE Joint Genome Institute (JGI-PGF)"/>
            <person name="Walter F."/>
            <person name="Albersmeier A."/>
            <person name="Kalinowski J."/>
            <person name="Ruckert C."/>
        </authorList>
    </citation>
    <scope>NUCLEOTIDE SEQUENCE</scope>
    <source>
        <strain evidence="2">JCM 4815</strain>
    </source>
</reference>
<feature type="compositionally biased region" description="Pro residues" evidence="1">
    <location>
        <begin position="35"/>
        <end position="45"/>
    </location>
</feature>
<dbReference type="EMBL" id="BMVW01000009">
    <property type="protein sequence ID" value="GGZ20530.1"/>
    <property type="molecule type" value="Genomic_DNA"/>
</dbReference>
<protein>
    <submittedName>
        <fullName evidence="2">Uncharacterized protein</fullName>
    </submittedName>
</protein>
<feature type="compositionally biased region" description="Basic and acidic residues" evidence="1">
    <location>
        <begin position="17"/>
        <end position="31"/>
    </location>
</feature>
<proteinExistence type="predicted"/>
<name>A0A918PTB0_9ACTN</name>